<evidence type="ECO:0000259" key="1">
    <source>
        <dbReference type="Pfam" id="PF21180"/>
    </source>
</evidence>
<dbReference type="Proteomes" id="UP001165090">
    <property type="component" value="Unassembled WGS sequence"/>
</dbReference>
<dbReference type="EMBL" id="BSDZ01000021">
    <property type="protein sequence ID" value="GLI64850.1"/>
    <property type="molecule type" value="Genomic_DNA"/>
</dbReference>
<dbReference type="PANTHER" id="PTHR10848">
    <property type="entry name" value="MEIOTIC RECOMBINATION PROTEIN SPO11"/>
    <property type="match status" value="1"/>
</dbReference>
<dbReference type="Gene3D" id="3.40.1360.10">
    <property type="match status" value="1"/>
</dbReference>
<proteinExistence type="predicted"/>
<name>A0ABQ5S5J4_9CHLO</name>
<protein>
    <recommendedName>
        <fullName evidence="1">Topoisomerase 6 subunit A/Spo11 TOPRIM domain-containing protein</fullName>
    </recommendedName>
</protein>
<comment type="caution">
    <text evidence="2">The sequence shown here is derived from an EMBL/GenBank/DDBJ whole genome shotgun (WGS) entry which is preliminary data.</text>
</comment>
<organism evidence="2 3">
    <name type="scientific">Volvox africanus</name>
    <dbReference type="NCBI Taxonomy" id="51714"/>
    <lineage>
        <taxon>Eukaryota</taxon>
        <taxon>Viridiplantae</taxon>
        <taxon>Chlorophyta</taxon>
        <taxon>core chlorophytes</taxon>
        <taxon>Chlorophyceae</taxon>
        <taxon>CS clade</taxon>
        <taxon>Chlamydomonadales</taxon>
        <taxon>Volvocaceae</taxon>
        <taxon>Volvox</taxon>
    </lineage>
</organism>
<dbReference type="SUPFAM" id="SSF56726">
    <property type="entry name" value="DNA topoisomerase IV, alpha subunit"/>
    <property type="match status" value="1"/>
</dbReference>
<dbReference type="InterPro" id="IPR002815">
    <property type="entry name" value="Spo11/TopoVI_A"/>
</dbReference>
<sequence length="104" mass="11651">YKYGSDRLGPEGRAHPLPGLRWLGLRSGHLADMEQQDLQPLSERDRALMRGLWERLAETEPDWLLELTAMETAGYKADIEAVYRAGAGGYGALRDLVVRAVLSR</sequence>
<keyword evidence="3" id="KW-1185">Reference proteome</keyword>
<reference evidence="2 3" key="1">
    <citation type="journal article" date="2023" name="IScience">
        <title>Expanded male sex-determining region conserved during the evolution of homothallism in the green alga Volvox.</title>
        <authorList>
            <person name="Yamamoto K."/>
            <person name="Matsuzaki R."/>
            <person name="Mahakham W."/>
            <person name="Heman W."/>
            <person name="Sekimoto H."/>
            <person name="Kawachi M."/>
            <person name="Minakuchi Y."/>
            <person name="Toyoda A."/>
            <person name="Nozaki H."/>
        </authorList>
    </citation>
    <scope>NUCLEOTIDE SEQUENCE [LARGE SCALE GENOMIC DNA]</scope>
    <source>
        <strain evidence="2 3">NIES-4468</strain>
    </source>
</reference>
<feature type="non-terminal residue" evidence="2">
    <location>
        <position position="104"/>
    </location>
</feature>
<dbReference type="Pfam" id="PF21180">
    <property type="entry name" value="TOP6A-Spo11_Toprim"/>
    <property type="match status" value="1"/>
</dbReference>
<dbReference type="InterPro" id="IPR034136">
    <property type="entry name" value="TOPRIM_Topo6A/Spo11"/>
</dbReference>
<accession>A0ABQ5S5J4</accession>
<gene>
    <name evidence="2" type="ORF">VaNZ11_008233</name>
</gene>
<dbReference type="PANTHER" id="PTHR10848:SF0">
    <property type="entry name" value="MEIOTIC RECOMBINATION PROTEIN SPO11"/>
    <property type="match status" value="1"/>
</dbReference>
<evidence type="ECO:0000313" key="3">
    <source>
        <dbReference type="Proteomes" id="UP001165090"/>
    </source>
</evidence>
<feature type="non-terminal residue" evidence="2">
    <location>
        <position position="1"/>
    </location>
</feature>
<feature type="domain" description="Topoisomerase 6 subunit A/Spo11 TOPRIM" evidence="1">
    <location>
        <begin position="1"/>
        <end position="85"/>
    </location>
</feature>
<evidence type="ECO:0000313" key="2">
    <source>
        <dbReference type="EMBL" id="GLI64850.1"/>
    </source>
</evidence>
<dbReference type="InterPro" id="IPR036078">
    <property type="entry name" value="Spo11/TopoVI_A_sf"/>
</dbReference>